<protein>
    <submittedName>
        <fullName evidence="1">Uncharacterized protein</fullName>
    </submittedName>
</protein>
<organism evidence="1 2">
    <name type="scientific">Sporosarcina newyorkensis 2681</name>
    <dbReference type="NCBI Taxonomy" id="1027292"/>
    <lineage>
        <taxon>Bacteria</taxon>
        <taxon>Bacillati</taxon>
        <taxon>Bacillota</taxon>
        <taxon>Bacilli</taxon>
        <taxon>Bacillales</taxon>
        <taxon>Caryophanaceae</taxon>
        <taxon>Sporosarcina</taxon>
    </lineage>
</organism>
<comment type="caution">
    <text evidence="1">The sequence shown here is derived from an EMBL/GenBank/DDBJ whole genome shotgun (WGS) entry which is preliminary data.</text>
</comment>
<sequence>MVNEKVLGEVRYTLDGHAGANHRSKNGEAAYLPKGTELYEIKGDDPAFPILANNKLYEVSEAGKAEMKASSY</sequence>
<reference evidence="1 2" key="1">
    <citation type="submission" date="2011-04" db="EMBL/GenBank/DDBJ databases">
        <authorList>
            <person name="Muzny D."/>
            <person name="Qin X."/>
            <person name="Deng J."/>
            <person name="Jiang H."/>
            <person name="Liu Y."/>
            <person name="Qu J."/>
            <person name="Song X.-Z."/>
            <person name="Zhang L."/>
            <person name="Thornton R."/>
            <person name="Coyle M."/>
            <person name="Francisco L."/>
            <person name="Jackson L."/>
            <person name="Javaid M."/>
            <person name="Korchina V."/>
            <person name="Kovar C."/>
            <person name="Mata R."/>
            <person name="Mathew T."/>
            <person name="Ngo R."/>
            <person name="Nguyen L."/>
            <person name="Nguyen N."/>
            <person name="Okwuonu G."/>
            <person name="Ongeri F."/>
            <person name="Pham C."/>
            <person name="Simmons D."/>
            <person name="Wilczek-Boney K."/>
            <person name="Hale W."/>
            <person name="Jakkamsetti A."/>
            <person name="Pham P."/>
            <person name="Ruth R."/>
            <person name="San Lucas F."/>
            <person name="Warren J."/>
            <person name="Zhang J."/>
            <person name="Zhao Z."/>
            <person name="Zhou C."/>
            <person name="Zhu D."/>
            <person name="Lee S."/>
            <person name="Bess C."/>
            <person name="Blankenburg K."/>
            <person name="Forbes L."/>
            <person name="Fu Q."/>
            <person name="Gubbala S."/>
            <person name="Hirani K."/>
            <person name="Jayaseelan J.C."/>
            <person name="Lara F."/>
            <person name="Munidasa M."/>
            <person name="Palculict T."/>
            <person name="Patil S."/>
            <person name="Pu L.-L."/>
            <person name="Saada N."/>
            <person name="Tang L."/>
            <person name="Weissenberger G."/>
            <person name="Zhu Y."/>
            <person name="Hemphill L."/>
            <person name="Shang Y."/>
            <person name="Youmans B."/>
            <person name="Ayvaz T."/>
            <person name="Ross M."/>
            <person name="Santibanez J."/>
            <person name="Aqrawi P."/>
            <person name="Gross S."/>
            <person name="Joshi V."/>
            <person name="Fowler G."/>
            <person name="Nazareth L."/>
            <person name="Reid J."/>
            <person name="Worley K."/>
            <person name="Petrosino J."/>
            <person name="Highlander S."/>
            <person name="Gibbs R."/>
        </authorList>
    </citation>
    <scope>NUCLEOTIDE SEQUENCE [LARGE SCALE GENOMIC DNA]</scope>
    <source>
        <strain evidence="1 2">2681</strain>
    </source>
</reference>
<dbReference type="HOGENOM" id="CLU_2720348_0_0_9"/>
<accession>F9DSX6</accession>
<dbReference type="OrthoDB" id="2567404at2"/>
<proteinExistence type="predicted"/>
<evidence type="ECO:0000313" key="2">
    <source>
        <dbReference type="Proteomes" id="UP000005316"/>
    </source>
</evidence>
<dbReference type="RefSeq" id="WP_009498549.1">
    <property type="nucleotide sequence ID" value="NZ_GL982999.1"/>
</dbReference>
<gene>
    <name evidence="1" type="ORF">HMPREF9372_1907</name>
</gene>
<dbReference type="EMBL" id="AFPZ01000061">
    <property type="protein sequence ID" value="EGQ26099.1"/>
    <property type="molecule type" value="Genomic_DNA"/>
</dbReference>
<dbReference type="STRING" id="759851.SAMN04244570_3425"/>
<name>F9DSX6_9BACL</name>
<evidence type="ECO:0000313" key="1">
    <source>
        <dbReference type="EMBL" id="EGQ26099.1"/>
    </source>
</evidence>
<dbReference type="Proteomes" id="UP000005316">
    <property type="component" value="Unassembled WGS sequence"/>
</dbReference>
<dbReference type="AlphaFoldDB" id="F9DSX6"/>